<evidence type="ECO:0000256" key="6">
    <source>
        <dbReference type="ARBA" id="ARBA00038076"/>
    </source>
</evidence>
<comment type="similarity">
    <text evidence="6">Belongs to the ABC-4 integral membrane protein family.</text>
</comment>
<sequence length="1035" mass="105977">MLQIGRSRLRHHRSALVVLTTTALIALVVLGFLQLLGGVVSDAAARSTLTAADPALSTISARASVKVDQLPQARAVVDAAAAHDGAVVTEVFEAISRGMQSRPESDRARLAVVGDLPRWTRLVAGAYPVAGASALQVVLPRDAATAGGWQVGDTIDLVDLVADGAPTMPAIVTGIVEAIDPTDPIWLDQPLMNTGVEASDSFTLYGPFLFAEGDLAKVAGRSVSARWRIERPETGVTRANALAYKQDAERSMRLLTEGDLKHAQVSTQAPMLYAEARDIADRTRIALLTPTILLMLLGGVALTMAALQLAALRTSETALVRARGASSWQVLALAAVDAALVALLSVALAILLIPLVANPLARLGGLSEQITASPERVMRPDVLGPIVAAGIASAVIVLITAARSGRLRASATPSARSALLGRLAKAGIDVVLIAFGVLGILQLRRYDPTSPRMDPLTLSAPALVIAGLCVLGLRIIPLLARFASGAAARRPGLTLAWGSWQVARRLGGQAGAILLVFLSVAMGALALSQGATVTRAIEDQTRFAVGAPLRVTPGQELRGSAQLNSSYAALAGGRDRAMAVNVTTAEVGASKDVSLLALDSSAASAPYVPRADVRAGTAWPGALTGLAQPRHGIPIPAGAREVSVRVVGSASQNAGVGDSIFPLAGRVRIELPTGERLSLAAGQLNGPTPQQLTATLPQVDGGWPAGARIAGVSASPTAPYWRPGDLAGVTLSLSGASPVHIDAQPAPVTGKPDSRLMNVTVYVPFDEEAAAQPVPVLVTRALADANRLTVGAEFAIGLVGATLPAKVNGILDAVPTAPNPQLAMVADLAAVTAAATRPQGTSSGALSTPLATFWLLAPADLDAARATLDKQPRLATARLDAAEIAQARRDNPVNAGMRAALRLVTSSALALAALGFAAATAGLALARHREAGILLALGTSPRQIRRAVLGERLVVLVLSTLVGLGAGVAAIWAIVALVIGSDGHPQVPAVHTEYGVGALVLFAGAVLALLAAVGLVVVGRTARDPADVLRAGEHA</sequence>
<comment type="subcellular location">
    <subcellularLocation>
        <location evidence="1">Cell membrane</location>
        <topology evidence="1">Multi-pass membrane protein</topology>
    </subcellularLocation>
</comment>
<evidence type="ECO:0000256" key="2">
    <source>
        <dbReference type="ARBA" id="ARBA00022475"/>
    </source>
</evidence>
<evidence type="ECO:0000256" key="4">
    <source>
        <dbReference type="ARBA" id="ARBA00022989"/>
    </source>
</evidence>
<dbReference type="Proteomes" id="UP001499938">
    <property type="component" value="Unassembled WGS sequence"/>
</dbReference>
<evidence type="ECO:0000256" key="5">
    <source>
        <dbReference type="ARBA" id="ARBA00023136"/>
    </source>
</evidence>
<keyword evidence="4 7" id="KW-1133">Transmembrane helix</keyword>
<name>A0ABN2M3U2_9MICO</name>
<evidence type="ECO:0000313" key="10">
    <source>
        <dbReference type="Proteomes" id="UP001499938"/>
    </source>
</evidence>
<protein>
    <submittedName>
        <fullName evidence="9">ABC transporter permease</fullName>
    </submittedName>
</protein>
<keyword evidence="3 7" id="KW-0812">Transmembrane</keyword>
<feature type="transmembrane region" description="Helical" evidence="7">
    <location>
        <begin position="506"/>
        <end position="527"/>
    </location>
</feature>
<dbReference type="RefSeq" id="WP_344088684.1">
    <property type="nucleotide sequence ID" value="NZ_BAAAPO010000062.1"/>
</dbReference>
<dbReference type="EMBL" id="BAAAPO010000062">
    <property type="protein sequence ID" value="GAA1808762.1"/>
    <property type="molecule type" value="Genomic_DNA"/>
</dbReference>
<proteinExistence type="inferred from homology"/>
<dbReference type="InterPro" id="IPR003838">
    <property type="entry name" value="ABC3_permease_C"/>
</dbReference>
<keyword evidence="10" id="KW-1185">Reference proteome</keyword>
<reference evidence="9 10" key="1">
    <citation type="journal article" date="2019" name="Int. J. Syst. Evol. Microbiol.">
        <title>The Global Catalogue of Microorganisms (GCM) 10K type strain sequencing project: providing services to taxonomists for standard genome sequencing and annotation.</title>
        <authorList>
            <consortium name="The Broad Institute Genomics Platform"/>
            <consortium name="The Broad Institute Genome Sequencing Center for Infectious Disease"/>
            <person name="Wu L."/>
            <person name="Ma J."/>
        </authorList>
    </citation>
    <scope>NUCLEOTIDE SEQUENCE [LARGE SCALE GENOMIC DNA]</scope>
    <source>
        <strain evidence="9 10">JCM 15592</strain>
    </source>
</reference>
<feature type="transmembrane region" description="Helical" evidence="7">
    <location>
        <begin position="382"/>
        <end position="402"/>
    </location>
</feature>
<dbReference type="PANTHER" id="PTHR30572:SF4">
    <property type="entry name" value="ABC TRANSPORTER PERMEASE YTRF"/>
    <property type="match status" value="1"/>
</dbReference>
<feature type="transmembrane region" description="Helical" evidence="7">
    <location>
        <begin position="285"/>
        <end position="309"/>
    </location>
</feature>
<gene>
    <name evidence="9" type="ORF">GCM10009811_35050</name>
</gene>
<keyword evidence="5 7" id="KW-0472">Membrane</keyword>
<accession>A0ABN2M3U2</accession>
<dbReference type="PANTHER" id="PTHR30572">
    <property type="entry name" value="MEMBRANE COMPONENT OF TRANSPORTER-RELATED"/>
    <property type="match status" value="1"/>
</dbReference>
<evidence type="ECO:0000256" key="7">
    <source>
        <dbReference type="SAM" id="Phobius"/>
    </source>
</evidence>
<feature type="transmembrane region" description="Helical" evidence="7">
    <location>
        <begin position="999"/>
        <end position="1018"/>
    </location>
</feature>
<feature type="transmembrane region" description="Helical" evidence="7">
    <location>
        <begin position="908"/>
        <end position="926"/>
    </location>
</feature>
<organism evidence="9 10">
    <name type="scientific">Nostocoides veronense</name>
    <dbReference type="NCBI Taxonomy" id="330836"/>
    <lineage>
        <taxon>Bacteria</taxon>
        <taxon>Bacillati</taxon>
        <taxon>Actinomycetota</taxon>
        <taxon>Actinomycetes</taxon>
        <taxon>Micrococcales</taxon>
        <taxon>Intrasporangiaceae</taxon>
        <taxon>Nostocoides</taxon>
    </lineage>
</organism>
<keyword evidence="2" id="KW-1003">Cell membrane</keyword>
<feature type="transmembrane region" description="Helical" evidence="7">
    <location>
        <begin position="423"/>
        <end position="441"/>
    </location>
</feature>
<evidence type="ECO:0000259" key="8">
    <source>
        <dbReference type="Pfam" id="PF02687"/>
    </source>
</evidence>
<evidence type="ECO:0000256" key="1">
    <source>
        <dbReference type="ARBA" id="ARBA00004651"/>
    </source>
</evidence>
<feature type="domain" description="ABC3 transporter permease C-terminal" evidence="8">
    <location>
        <begin position="907"/>
        <end position="1013"/>
    </location>
</feature>
<dbReference type="Pfam" id="PF02687">
    <property type="entry name" value="FtsX"/>
    <property type="match status" value="1"/>
</dbReference>
<feature type="transmembrane region" description="Helical" evidence="7">
    <location>
        <begin position="953"/>
        <end position="979"/>
    </location>
</feature>
<feature type="transmembrane region" description="Helical" evidence="7">
    <location>
        <begin position="461"/>
        <end position="480"/>
    </location>
</feature>
<feature type="transmembrane region" description="Helical" evidence="7">
    <location>
        <begin position="330"/>
        <end position="357"/>
    </location>
</feature>
<dbReference type="InterPro" id="IPR050250">
    <property type="entry name" value="Macrolide_Exporter_MacB"/>
</dbReference>
<evidence type="ECO:0000313" key="9">
    <source>
        <dbReference type="EMBL" id="GAA1808762.1"/>
    </source>
</evidence>
<comment type="caution">
    <text evidence="9">The sequence shown here is derived from an EMBL/GenBank/DDBJ whole genome shotgun (WGS) entry which is preliminary data.</text>
</comment>
<evidence type="ECO:0000256" key="3">
    <source>
        <dbReference type="ARBA" id="ARBA00022692"/>
    </source>
</evidence>